<dbReference type="EMBL" id="SBHS01000019">
    <property type="protein sequence ID" value="TWU73354.1"/>
    <property type="molecule type" value="Genomic_DNA"/>
</dbReference>
<reference evidence="2" key="1">
    <citation type="submission" date="2018-12" db="EMBL/GenBank/DDBJ databases">
        <title>The complete genome of Metarhizium rileyi, a key fungal pathogen of Lepidoptera.</title>
        <authorList>
            <person name="Binneck E."/>
            <person name="Lastra C.C.L."/>
            <person name="Sosa-Gomez D.R."/>
        </authorList>
    </citation>
    <scope>NUCLEOTIDE SEQUENCE [LARGE SCALE GENOMIC DNA]</scope>
    <source>
        <strain evidence="2">Cep018-CH2</strain>
    </source>
</reference>
<protein>
    <submittedName>
        <fullName evidence="1">Uncharacterized protein</fullName>
    </submittedName>
</protein>
<dbReference type="AlphaFoldDB" id="A0A5C6G723"/>
<organism evidence="1 2">
    <name type="scientific">Metarhizium rileyi (strain RCEF 4871)</name>
    <name type="common">Nomuraea rileyi</name>
    <dbReference type="NCBI Taxonomy" id="1649241"/>
    <lineage>
        <taxon>Eukaryota</taxon>
        <taxon>Fungi</taxon>
        <taxon>Dikarya</taxon>
        <taxon>Ascomycota</taxon>
        <taxon>Pezizomycotina</taxon>
        <taxon>Sordariomycetes</taxon>
        <taxon>Hypocreomycetidae</taxon>
        <taxon>Hypocreales</taxon>
        <taxon>Clavicipitaceae</taxon>
        <taxon>Metarhizium</taxon>
    </lineage>
</organism>
<evidence type="ECO:0000313" key="2">
    <source>
        <dbReference type="Proteomes" id="UP000317257"/>
    </source>
</evidence>
<proteinExistence type="predicted"/>
<sequence length="242" mass="27934">MRRDRQHRIAHVRATSEEISEANFIEAEVFSKREADGKVLRESYKKPFLARTSLMPSKDEGKPFPVGYDMGPDNTESWAQFQGHKRPKPISPNPEPVNLEAGMSSLNLTCEPSFEYVELVQLTVKFGKRMQTPLRCDTKEKKAVKTAWSDWEFCRDVSSFQCEWNHKTLQCQNLPTGVEAVEMAFNSSLQRLFYFCTESGATVYTLADYWYRGKNNSFYVYLDNGVFYLAYYWANEDTASAV</sequence>
<evidence type="ECO:0000313" key="1">
    <source>
        <dbReference type="EMBL" id="TWU73354.1"/>
    </source>
</evidence>
<accession>A0A5C6G723</accession>
<gene>
    <name evidence="1" type="ORF">ED733_005215</name>
</gene>
<name>A0A5C6G723_METRR</name>
<comment type="caution">
    <text evidence="1">The sequence shown here is derived from an EMBL/GenBank/DDBJ whole genome shotgun (WGS) entry which is preliminary data.</text>
</comment>
<dbReference type="Proteomes" id="UP000317257">
    <property type="component" value="Unassembled WGS sequence"/>
</dbReference>